<accession>A0A0W4ZRZ3</accession>
<dbReference type="Gene3D" id="2.30.29.30">
    <property type="entry name" value="Pleckstrin-homology domain (PH domain)/Phosphotyrosine-binding domain (PTB)"/>
    <property type="match status" value="1"/>
</dbReference>
<comment type="subcellular location">
    <subcellularLocation>
        <location evidence="1">Nucleus</location>
        <location evidence="1">Nuclear pore complex</location>
    </subcellularLocation>
</comment>
<dbReference type="Pfam" id="PF08911">
    <property type="entry name" value="NUP50"/>
    <property type="match status" value="1"/>
</dbReference>
<reference evidence="11" key="1">
    <citation type="journal article" date="2016" name="Nat. Commun.">
        <title>Genome analysis of three Pneumocystis species reveals adaptation mechanisms to life exclusively in mammalian hosts.</title>
        <authorList>
            <person name="Ma L."/>
            <person name="Chen Z."/>
            <person name="Huang D.W."/>
            <person name="Kutty G."/>
            <person name="Ishihara M."/>
            <person name="Wang H."/>
            <person name="Abouelleil A."/>
            <person name="Bishop L."/>
            <person name="Davey E."/>
            <person name="Deng R."/>
            <person name="Deng X."/>
            <person name="Fan L."/>
            <person name="Fantoni G."/>
            <person name="Fitzgerald M."/>
            <person name="Gogineni E."/>
            <person name="Goldberg J.M."/>
            <person name="Handley G."/>
            <person name="Hu X."/>
            <person name="Huber C."/>
            <person name="Jiao X."/>
            <person name="Jones K."/>
            <person name="Levin J.Z."/>
            <person name="Liu Y."/>
            <person name="Macdonald P."/>
            <person name="Melnikov A."/>
            <person name="Raley C."/>
            <person name="Sassi M."/>
            <person name="Sherman B.T."/>
            <person name="Song X."/>
            <person name="Sykes S."/>
            <person name="Tran B."/>
            <person name="Walsh L."/>
            <person name="Xia Y."/>
            <person name="Yang J."/>
            <person name="Young S."/>
            <person name="Zeng Q."/>
            <person name="Zheng X."/>
            <person name="Stephens R."/>
            <person name="Nusbaum C."/>
            <person name="Birren B.W."/>
            <person name="Azadi P."/>
            <person name="Lempicki R.A."/>
            <person name="Cuomo C.A."/>
            <person name="Kovacs J.A."/>
        </authorList>
    </citation>
    <scope>NUCLEOTIDE SEQUENCE [LARGE SCALE GENOMIC DNA]</scope>
    <source>
        <strain evidence="11">RU7</strain>
    </source>
</reference>
<dbReference type="PANTHER" id="PTHR38697">
    <property type="entry name" value="NUCLEAR PORE COMPLEX PROTEIN SIMILAR TO S. CEREVISIAE NUP2 (EUROFUNG)"/>
    <property type="match status" value="1"/>
</dbReference>
<comment type="caution">
    <text evidence="10">The sequence shown here is derived from an EMBL/GenBank/DDBJ whole genome shotgun (WGS) entry which is preliminary data.</text>
</comment>
<dbReference type="OrthoDB" id="185618at2759"/>
<evidence type="ECO:0000256" key="5">
    <source>
        <dbReference type="ARBA" id="ARBA00023010"/>
    </source>
</evidence>
<evidence type="ECO:0000313" key="10">
    <source>
        <dbReference type="EMBL" id="KTW31143.1"/>
    </source>
</evidence>
<feature type="compositionally biased region" description="Basic and acidic residues" evidence="8">
    <location>
        <begin position="246"/>
        <end position="255"/>
    </location>
</feature>
<keyword evidence="5" id="KW-0811">Translocation</keyword>
<evidence type="ECO:0000256" key="7">
    <source>
        <dbReference type="ARBA" id="ARBA00023242"/>
    </source>
</evidence>
<keyword evidence="3" id="KW-0509">mRNA transport</keyword>
<dbReference type="AlphaFoldDB" id="A0A0W4ZRZ3"/>
<dbReference type="STRING" id="1408657.A0A0W4ZRZ3"/>
<evidence type="ECO:0000256" key="1">
    <source>
        <dbReference type="ARBA" id="ARBA00004567"/>
    </source>
</evidence>
<dbReference type="Proteomes" id="UP000053447">
    <property type="component" value="Unassembled WGS sequence"/>
</dbReference>
<dbReference type="SMART" id="SM00160">
    <property type="entry name" value="RanBD"/>
    <property type="match status" value="1"/>
</dbReference>
<gene>
    <name evidence="10" type="ORF">T551_01216</name>
</gene>
<dbReference type="GeneID" id="28939734"/>
<dbReference type="EMBL" id="LFWA01000005">
    <property type="protein sequence ID" value="KTW31143.1"/>
    <property type="molecule type" value="Genomic_DNA"/>
</dbReference>
<keyword evidence="6" id="KW-0906">Nuclear pore complex</keyword>
<dbReference type="VEuPathDB" id="FungiDB:T551_01216"/>
<dbReference type="CDD" id="cd13170">
    <property type="entry name" value="RanBD_NUP50"/>
    <property type="match status" value="1"/>
</dbReference>
<feature type="region of interest" description="Disordered" evidence="8">
    <location>
        <begin position="246"/>
        <end position="267"/>
    </location>
</feature>
<dbReference type="PANTHER" id="PTHR38697:SF1">
    <property type="entry name" value="NUCLEAR PORE COMPLEX PROTEIN SIMILAR TO S. CEREVISIAE NUP2 (EUROFUNG)"/>
    <property type="match status" value="1"/>
</dbReference>
<sequence>MSKREAERQLTKNDTIFSGNSEQDIVDYAKQAPKEVLLQRKIAVPQSRKKRCAELSSTYSNPFANLSESNKSQTFALPIQPPTSAFSFTQPLKQEKKEDTSFKPLNQHLNPPLFSDETKNDYDLFLRQRSVNYFFQKAINTSINNDPFGDLTKICHEYIGYREEIDKSNESNNCKYPENKQYISSEESSKNASLQQSYKFMSKANNSINTSVSAHSKDTFDHKNEMAKNNSFSFLKKHTEENDKNIGEIKNDSHSNKSLFPTFIPSTKKDNENIQSAFESQTSNDKSILQTSFSFGNTNNFTETPIEKKMQNQSNIEDSSNLETKNSSTSFITNTPSFPLFSNISESKNSITNKNIESNPIKFSFVPETNKTEQNPFLFEANKSNTEIIDKPNNNVDNSKNLFSITSTPKIETNISNNTNSTPIFNFGSTTKNTNSSDFSWTPDKGIKFAVSPSKSVNNTMDKPPIFQFINPLSTGNLNNEDISQCKSNETVGFEFGNKTNTGFSFGQSSAINSAFMNFQQKSIPASETTNDDMFPQEPRTNDHLIASKGEGEENEDVIFTAKAKIYKYLVKENRFSDLGVGILKLNVDKDTLKARVLARLEGSGKVIINVGLQKDFQYLTTGKKSVKIPAIPNEGTGIDTYLVRVRDEETSKKLADLLESKKLAKQTN</sequence>
<dbReference type="SUPFAM" id="SSF50729">
    <property type="entry name" value="PH domain-like"/>
    <property type="match status" value="1"/>
</dbReference>
<evidence type="ECO:0000259" key="9">
    <source>
        <dbReference type="PROSITE" id="PS50196"/>
    </source>
</evidence>
<evidence type="ECO:0000313" key="11">
    <source>
        <dbReference type="Proteomes" id="UP000053447"/>
    </source>
</evidence>
<dbReference type="Pfam" id="PF00638">
    <property type="entry name" value="Ran_BP1"/>
    <property type="match status" value="1"/>
</dbReference>
<organism evidence="10 11">
    <name type="scientific">Pneumocystis jirovecii (strain RU7)</name>
    <name type="common">Human pneumocystis pneumonia agent</name>
    <dbReference type="NCBI Taxonomy" id="1408657"/>
    <lineage>
        <taxon>Eukaryota</taxon>
        <taxon>Fungi</taxon>
        <taxon>Dikarya</taxon>
        <taxon>Ascomycota</taxon>
        <taxon>Taphrinomycotina</taxon>
        <taxon>Pneumocystomycetes</taxon>
        <taxon>Pneumocystaceae</taxon>
        <taxon>Pneumocystis</taxon>
    </lineage>
</organism>
<dbReference type="eggNOG" id="KOG0866">
    <property type="taxonomic scope" value="Eukaryota"/>
</dbReference>
<dbReference type="PROSITE" id="PS50196">
    <property type="entry name" value="RANBD1"/>
    <property type="match status" value="1"/>
</dbReference>
<evidence type="ECO:0000256" key="3">
    <source>
        <dbReference type="ARBA" id="ARBA00022816"/>
    </source>
</evidence>
<dbReference type="GO" id="GO:0005643">
    <property type="term" value="C:nuclear pore"/>
    <property type="evidence" value="ECO:0007669"/>
    <property type="project" value="UniProtKB-SubCell"/>
</dbReference>
<dbReference type="RefSeq" id="XP_018230133.1">
    <property type="nucleotide sequence ID" value="XM_018373479.1"/>
</dbReference>
<evidence type="ECO:0000256" key="4">
    <source>
        <dbReference type="ARBA" id="ARBA00022927"/>
    </source>
</evidence>
<keyword evidence="11" id="KW-1185">Reference proteome</keyword>
<name>A0A0W4ZRZ3_PNEJ7</name>
<dbReference type="InterPro" id="IPR011993">
    <property type="entry name" value="PH-like_dom_sf"/>
</dbReference>
<keyword evidence="2" id="KW-0813">Transport</keyword>
<protein>
    <recommendedName>
        <fullName evidence="9">RanBD1 domain-containing protein</fullName>
    </recommendedName>
</protein>
<evidence type="ECO:0000256" key="8">
    <source>
        <dbReference type="SAM" id="MobiDB-lite"/>
    </source>
</evidence>
<evidence type="ECO:0000256" key="6">
    <source>
        <dbReference type="ARBA" id="ARBA00023132"/>
    </source>
</evidence>
<dbReference type="InterPro" id="IPR015007">
    <property type="entry name" value="NUP2/50/61"/>
</dbReference>
<feature type="domain" description="RanBD1" evidence="9">
    <location>
        <begin position="552"/>
        <end position="619"/>
    </location>
</feature>
<evidence type="ECO:0000256" key="2">
    <source>
        <dbReference type="ARBA" id="ARBA00022448"/>
    </source>
</evidence>
<proteinExistence type="predicted"/>
<keyword evidence="7" id="KW-0539">Nucleus</keyword>
<dbReference type="GO" id="GO:0015031">
    <property type="term" value="P:protein transport"/>
    <property type="evidence" value="ECO:0007669"/>
    <property type="project" value="UniProtKB-KW"/>
</dbReference>
<dbReference type="InterPro" id="IPR000156">
    <property type="entry name" value="Ran_bind_dom"/>
</dbReference>
<dbReference type="GO" id="GO:0051028">
    <property type="term" value="P:mRNA transport"/>
    <property type="evidence" value="ECO:0007669"/>
    <property type="project" value="UniProtKB-KW"/>
</dbReference>
<dbReference type="InterPro" id="IPR053074">
    <property type="entry name" value="NPC_Nucleoporin"/>
</dbReference>
<keyword evidence="4" id="KW-0653">Protein transport</keyword>